<dbReference type="RefSeq" id="WP_130586041.1">
    <property type="nucleotide sequence ID" value="NZ_AP019389.1"/>
</dbReference>
<evidence type="ECO:0008006" key="4">
    <source>
        <dbReference type="Google" id="ProtNLM"/>
    </source>
</evidence>
<dbReference type="EMBL" id="AP019389">
    <property type="protein sequence ID" value="BBI20018.1"/>
    <property type="molecule type" value="Genomic_DNA"/>
</dbReference>
<accession>A0A3T1CGF9</accession>
<gene>
    <name evidence="2" type="ORF">EKJ_08650</name>
</gene>
<dbReference type="InterPro" id="IPR021719">
    <property type="entry name" value="Prot_inh_I78"/>
</dbReference>
<keyword evidence="1" id="KW-0732">Signal</keyword>
<proteinExistence type="predicted"/>
<dbReference type="AlphaFoldDB" id="A0A3T1CGF9"/>
<protein>
    <recommendedName>
        <fullName evidence="4">Peptidase inhibitor I78</fullName>
    </recommendedName>
</protein>
<keyword evidence="3" id="KW-1185">Reference proteome</keyword>
<feature type="signal peptide" evidence="1">
    <location>
        <begin position="1"/>
        <end position="17"/>
    </location>
</feature>
<feature type="chain" id="PRO_5019188461" description="Peptidase inhibitor I78" evidence="1">
    <location>
        <begin position="18"/>
        <end position="102"/>
    </location>
</feature>
<dbReference type="Proteomes" id="UP000290057">
    <property type="component" value="Chromosome"/>
</dbReference>
<evidence type="ECO:0000313" key="3">
    <source>
        <dbReference type="Proteomes" id="UP000290057"/>
    </source>
</evidence>
<evidence type="ECO:0000313" key="2">
    <source>
        <dbReference type="EMBL" id="BBI20018.1"/>
    </source>
</evidence>
<sequence length="102" mass="10402">MHKFVPIALALPLAACANPGGSEPSAPPVPPEAALGACDATATEAFVGQTATAETGAAILAASGAEVLRWGPPNSAWTMDYRTNRVNVRYDESSTVTEITCG</sequence>
<dbReference type="PANTHER" id="PTHR39600">
    <property type="entry name" value="PEPTIDASE INHIBITOR I78 FAMILY PROTEIN"/>
    <property type="match status" value="1"/>
</dbReference>
<organism evidence="2 3">
    <name type="scientific">Qipengyuania flava</name>
    <dbReference type="NCBI Taxonomy" id="192812"/>
    <lineage>
        <taxon>Bacteria</taxon>
        <taxon>Pseudomonadati</taxon>
        <taxon>Pseudomonadota</taxon>
        <taxon>Alphaproteobacteria</taxon>
        <taxon>Sphingomonadales</taxon>
        <taxon>Erythrobacteraceae</taxon>
        <taxon>Qipengyuania</taxon>
    </lineage>
</organism>
<name>A0A3T1CGF9_9SPHN</name>
<evidence type="ECO:0000256" key="1">
    <source>
        <dbReference type="SAM" id="SignalP"/>
    </source>
</evidence>
<reference evidence="2 3" key="1">
    <citation type="submission" date="2019-01" db="EMBL/GenBank/DDBJ databases">
        <title>Complete genome sequence of Erythrobacter flavus KJ5.</title>
        <authorList>
            <person name="Kanesaki Y."/>
            <person name="Brotosudarmo T."/>
            <person name="Moriuchi R."/>
            <person name="Awai K."/>
        </authorList>
    </citation>
    <scope>NUCLEOTIDE SEQUENCE [LARGE SCALE GENOMIC DNA]</scope>
    <source>
        <strain evidence="2 3">KJ5</strain>
    </source>
</reference>
<dbReference type="Pfam" id="PF11720">
    <property type="entry name" value="Inhibitor_I78"/>
    <property type="match status" value="1"/>
</dbReference>
<dbReference type="PANTHER" id="PTHR39600:SF1">
    <property type="entry name" value="PEPTIDASE INHIBITOR I78 FAMILY PROTEIN"/>
    <property type="match status" value="1"/>
</dbReference>
<dbReference type="Gene3D" id="3.30.10.10">
    <property type="entry name" value="Trypsin Inhibitor V, subunit A"/>
    <property type="match status" value="1"/>
</dbReference>